<dbReference type="PANTHER" id="PTHR30451">
    <property type="entry name" value="OUTER MEMBRANE USHER PROTEIN"/>
    <property type="match status" value="1"/>
</dbReference>
<dbReference type="SUPFAM" id="SSF141729">
    <property type="entry name" value="FimD N-terminal domain-like"/>
    <property type="match status" value="1"/>
</dbReference>
<dbReference type="FunFam" id="2.60.40.3110:FF:000001">
    <property type="entry name" value="Putative fimbrial outer membrane usher"/>
    <property type="match status" value="1"/>
</dbReference>
<sequence length="913" mass="96785">MTQTERGNALVACRRAACCLAIAMALHGTAHAADAAANGASAPVATTADAAVEASFDRSMLSAGGKNTDDLSRFERGNPVTPGNYNIDVYLNDGFVARRDVRFDAPQGSNSAIACVTPELLQQINLKLPADKDGKLPVIAKGDCVNLAAHIPGATVSFNQNDLRLDIGIPQAYMGQSARGYVSPEYWDAGVPAFLLNYNANSYRSTSNGSSFTSTYLGLNAALNVGLWHFRQNSSYNIVSGGGLGTRRHWDNIASFVQRDIPSWRAQLTIGDTFTSGEMFDSISLRGVQLGTDDRMLPESLRGYAPTVRGVAETNAKVVVRQNGIIIYQTTVTPGAFTINDLFATGYGGDLDVTVTEADGRVRSFSVPYASVAQLLRPGVTRFNIAAGEVRDNSLSHRPDVVQATVQRGFTNLLTGYAGVVGSQGYASALVGTAFNTRWGALAADITAARTQIPGMDSMSGQSLRLSYSKILPQTNTSLTVAAYRYSTSGFLGLQDALRARDFARRGMQVFATGPAVPRDALGNVIPGVLTPEQQQQLQSQLLNGQTSNQGVDQARNRFDLSLTQQLGESGGQLYTNLSTRDYWNRGSRDTQYQLGYTNHYKSVSYSLTATRLRDLLGRNETQFFASITLPLGSAAHAPNLTASVSRSSEGRTSQQAMLFGSAGEENQFSYGATASHDSDNSGTAGSVNLGYRSAYGQLNGSYGKGDNYSQASLGASGALVIHSGGVTFGQTTGDTVALVSAPDAAGARVSSSASVRVNGKGYALVPYLTPYTLNGIDLDPTGLPLNVQLDNTSTQVAPYGGAVVLVKFKTSSGRGAIIRARLSNGDAVPFGSEVVDAQDRSMGVVGQAGRMLVRGVQDQGELTVRWHDEDGNAKSCSFAYQLKPFKKGDQSYDTIETTCAAPASAQQAPRVP</sequence>
<dbReference type="Gene3D" id="2.60.40.2610">
    <property type="entry name" value="Outer membrane usher protein FimD, plug domain"/>
    <property type="match status" value="1"/>
</dbReference>
<dbReference type="Proteomes" id="UP000291822">
    <property type="component" value="Unassembled WGS sequence"/>
</dbReference>
<dbReference type="GO" id="GO:0009279">
    <property type="term" value="C:cell outer membrane"/>
    <property type="evidence" value="ECO:0007669"/>
    <property type="project" value="UniProtKB-SubCell"/>
</dbReference>
<dbReference type="Pfam" id="PF00577">
    <property type="entry name" value="Usher"/>
    <property type="match status" value="1"/>
</dbReference>
<organism evidence="12 13">
    <name type="scientific">Dyella soli</name>
    <dbReference type="NCBI Taxonomy" id="522319"/>
    <lineage>
        <taxon>Bacteria</taxon>
        <taxon>Pseudomonadati</taxon>
        <taxon>Pseudomonadota</taxon>
        <taxon>Gammaproteobacteria</taxon>
        <taxon>Lysobacterales</taxon>
        <taxon>Rhodanobacteraceae</taxon>
        <taxon>Dyella</taxon>
    </lineage>
</organism>
<dbReference type="PANTHER" id="PTHR30451:SF20">
    <property type="entry name" value="FIMBRIAE USHER"/>
    <property type="match status" value="1"/>
</dbReference>
<dbReference type="GO" id="GO:0015473">
    <property type="term" value="F:fimbrial usher porin activity"/>
    <property type="evidence" value="ECO:0007669"/>
    <property type="project" value="InterPro"/>
</dbReference>
<accession>A0A4V2NKS6</accession>
<keyword evidence="3" id="KW-0813">Transport</keyword>
<comment type="similarity">
    <text evidence="2">Belongs to the fimbrial export usher family.</text>
</comment>
<evidence type="ECO:0000256" key="4">
    <source>
        <dbReference type="ARBA" id="ARBA00022452"/>
    </source>
</evidence>
<feature type="domain" description="PapC N-terminal" evidence="11">
    <location>
        <begin position="56"/>
        <end position="201"/>
    </location>
</feature>
<evidence type="ECO:0000256" key="6">
    <source>
        <dbReference type="ARBA" id="ARBA00022729"/>
    </source>
</evidence>
<dbReference type="InterPro" id="IPR000015">
    <property type="entry name" value="Fimb_usher"/>
</dbReference>
<dbReference type="InterPro" id="IPR025885">
    <property type="entry name" value="PapC_N"/>
</dbReference>
<evidence type="ECO:0000256" key="7">
    <source>
        <dbReference type="ARBA" id="ARBA00023136"/>
    </source>
</evidence>
<comment type="subcellular location">
    <subcellularLocation>
        <location evidence="1">Cell outer membrane</location>
        <topology evidence="1">Multi-pass membrane protein</topology>
    </subcellularLocation>
</comment>
<reference evidence="12 13" key="1">
    <citation type="submission" date="2019-02" db="EMBL/GenBank/DDBJ databases">
        <title>Dyella amyloliquefaciens sp. nov., isolated from forest soil.</title>
        <authorList>
            <person name="Gao Z.-H."/>
            <person name="Qiu L.-H."/>
        </authorList>
    </citation>
    <scope>NUCLEOTIDE SEQUENCE [LARGE SCALE GENOMIC DNA]</scope>
    <source>
        <strain evidence="12 13">KACC 12747</strain>
    </source>
</reference>
<evidence type="ECO:0000256" key="2">
    <source>
        <dbReference type="ARBA" id="ARBA00008064"/>
    </source>
</evidence>
<evidence type="ECO:0000256" key="3">
    <source>
        <dbReference type="ARBA" id="ARBA00022448"/>
    </source>
</evidence>
<gene>
    <name evidence="12" type="ORF">EZM97_35820</name>
</gene>
<evidence type="ECO:0000313" key="13">
    <source>
        <dbReference type="Proteomes" id="UP000291822"/>
    </source>
</evidence>
<feature type="chain" id="PRO_5020623500" evidence="9">
    <location>
        <begin position="33"/>
        <end position="913"/>
    </location>
</feature>
<name>A0A4V2NKS6_9GAMM</name>
<evidence type="ECO:0000256" key="9">
    <source>
        <dbReference type="SAM" id="SignalP"/>
    </source>
</evidence>
<keyword evidence="6 9" id="KW-0732">Signal</keyword>
<evidence type="ECO:0000256" key="5">
    <source>
        <dbReference type="ARBA" id="ARBA00022692"/>
    </source>
</evidence>
<evidence type="ECO:0000256" key="8">
    <source>
        <dbReference type="ARBA" id="ARBA00023237"/>
    </source>
</evidence>
<protein>
    <submittedName>
        <fullName evidence="12">Fimbrial biogenesis outer membrane usher protein</fullName>
    </submittedName>
</protein>
<evidence type="ECO:0000256" key="1">
    <source>
        <dbReference type="ARBA" id="ARBA00004571"/>
    </source>
</evidence>
<feature type="signal peptide" evidence="9">
    <location>
        <begin position="1"/>
        <end position="32"/>
    </location>
</feature>
<dbReference type="GO" id="GO:0009297">
    <property type="term" value="P:pilus assembly"/>
    <property type="evidence" value="ECO:0007669"/>
    <property type="project" value="InterPro"/>
</dbReference>
<dbReference type="Gene3D" id="2.60.40.2070">
    <property type="match status" value="1"/>
</dbReference>
<dbReference type="EMBL" id="SJTG01000008">
    <property type="protein sequence ID" value="TCI05890.1"/>
    <property type="molecule type" value="Genomic_DNA"/>
</dbReference>
<keyword evidence="8" id="KW-0998">Cell outer membrane</keyword>
<evidence type="ECO:0000259" key="10">
    <source>
        <dbReference type="Pfam" id="PF13953"/>
    </source>
</evidence>
<proteinExistence type="inferred from homology"/>
<keyword evidence="4" id="KW-1134">Transmembrane beta strand</keyword>
<dbReference type="RefSeq" id="WP_131152709.1">
    <property type="nucleotide sequence ID" value="NZ_SJTG01000008.1"/>
</dbReference>
<feature type="domain" description="PapC-like C-terminal" evidence="10">
    <location>
        <begin position="819"/>
        <end position="884"/>
    </location>
</feature>
<dbReference type="Pfam" id="PF13953">
    <property type="entry name" value="PapC_C"/>
    <property type="match status" value="1"/>
</dbReference>
<dbReference type="InterPro" id="IPR025949">
    <property type="entry name" value="PapC-like_C"/>
</dbReference>
<dbReference type="Gene3D" id="3.10.20.410">
    <property type="match status" value="1"/>
</dbReference>
<dbReference type="Pfam" id="PF13954">
    <property type="entry name" value="PapC_N"/>
    <property type="match status" value="1"/>
</dbReference>
<keyword evidence="13" id="KW-1185">Reference proteome</keyword>
<evidence type="ECO:0000313" key="12">
    <source>
        <dbReference type="EMBL" id="TCI05890.1"/>
    </source>
</evidence>
<evidence type="ECO:0000259" key="11">
    <source>
        <dbReference type="Pfam" id="PF13954"/>
    </source>
</evidence>
<dbReference type="InterPro" id="IPR043142">
    <property type="entry name" value="PapC-like_C_sf"/>
</dbReference>
<keyword evidence="7" id="KW-0472">Membrane</keyword>
<comment type="caution">
    <text evidence="12">The sequence shown here is derived from an EMBL/GenBank/DDBJ whole genome shotgun (WGS) entry which is preliminary data.</text>
</comment>
<dbReference type="AlphaFoldDB" id="A0A4V2NKS6"/>
<keyword evidence="5" id="KW-0812">Transmembrane</keyword>
<dbReference type="InterPro" id="IPR037224">
    <property type="entry name" value="PapC_N_sf"/>
</dbReference>
<dbReference type="Gene3D" id="2.60.40.3110">
    <property type="match status" value="1"/>
</dbReference>
<dbReference type="InterPro" id="IPR042186">
    <property type="entry name" value="FimD_plug_dom"/>
</dbReference>